<feature type="compositionally biased region" description="Basic and acidic residues" evidence="1">
    <location>
        <begin position="150"/>
        <end position="170"/>
    </location>
</feature>
<name>A0A7S1FN13_9STRA</name>
<reference evidence="2" key="1">
    <citation type="submission" date="2021-01" db="EMBL/GenBank/DDBJ databases">
        <authorList>
            <person name="Corre E."/>
            <person name="Pelletier E."/>
            <person name="Niang G."/>
            <person name="Scheremetjew M."/>
            <person name="Finn R."/>
            <person name="Kale V."/>
            <person name="Holt S."/>
            <person name="Cochrane G."/>
            <person name="Meng A."/>
            <person name="Brown T."/>
            <person name="Cohen L."/>
        </authorList>
    </citation>
    <scope>NUCLEOTIDE SEQUENCE</scope>
    <source>
        <strain evidence="2">308</strain>
    </source>
</reference>
<feature type="compositionally biased region" description="Basic and acidic residues" evidence="1">
    <location>
        <begin position="22"/>
        <end position="33"/>
    </location>
</feature>
<organism evidence="2">
    <name type="scientific">Corethron hystrix</name>
    <dbReference type="NCBI Taxonomy" id="216773"/>
    <lineage>
        <taxon>Eukaryota</taxon>
        <taxon>Sar</taxon>
        <taxon>Stramenopiles</taxon>
        <taxon>Ochrophyta</taxon>
        <taxon>Bacillariophyta</taxon>
        <taxon>Coscinodiscophyceae</taxon>
        <taxon>Corethrophycidae</taxon>
        <taxon>Corethrales</taxon>
        <taxon>Corethraceae</taxon>
        <taxon>Corethron</taxon>
    </lineage>
</organism>
<sequence length="339" mass="37765">MRGDGLRMQGLEQDEGAEEDRADQAHVTEDQTYGHRIVAGNSDENGASEVRRQNLDGGTRRNLCSEHVLHTYRGTIDAVTRRREKTEYVAENQRARQNIVLRGRVGRASPGIARHVGVGIGQTRHDAAEHGQSDAARGAPAENLVAVSETDQKGEDAPRGTDDSGARDAGPRQALVVKIVRAEPERADAEGHLHRLEVAVSESFRRDDRRFVVGPGRRCRRRRVQKRAFVQTRLDAGSGDLSARNGIGLLVRLRHGFAAVRILAVLLRDRQQRMAVASRMAAAPREGGAERRTYRQVDYEQRVAQKRQEKRKVELQAAVDELGEDGRPGPYHGHRKYAR</sequence>
<dbReference type="AlphaFoldDB" id="A0A7S1FN13"/>
<accession>A0A7S1FN13</accession>
<proteinExistence type="predicted"/>
<evidence type="ECO:0000256" key="1">
    <source>
        <dbReference type="SAM" id="MobiDB-lite"/>
    </source>
</evidence>
<feature type="region of interest" description="Disordered" evidence="1">
    <location>
        <begin position="317"/>
        <end position="339"/>
    </location>
</feature>
<feature type="compositionally biased region" description="Acidic residues" evidence="1">
    <location>
        <begin position="12"/>
        <end position="21"/>
    </location>
</feature>
<feature type="region of interest" description="Disordered" evidence="1">
    <location>
        <begin position="148"/>
        <end position="170"/>
    </location>
</feature>
<dbReference type="EMBL" id="HBFR01008182">
    <property type="protein sequence ID" value="CAD8878725.1"/>
    <property type="molecule type" value="Transcribed_RNA"/>
</dbReference>
<protein>
    <submittedName>
        <fullName evidence="2">Uncharacterized protein</fullName>
    </submittedName>
</protein>
<gene>
    <name evidence="2" type="ORF">CHYS00102_LOCUS5909</name>
</gene>
<feature type="region of interest" description="Disordered" evidence="1">
    <location>
        <begin position="1"/>
        <end position="58"/>
    </location>
</feature>
<evidence type="ECO:0000313" key="2">
    <source>
        <dbReference type="EMBL" id="CAD8878725.1"/>
    </source>
</evidence>